<reference evidence="1" key="2">
    <citation type="journal article" date="2015" name="Data Brief">
        <title>Shoot transcriptome of the giant reed, Arundo donax.</title>
        <authorList>
            <person name="Barrero R.A."/>
            <person name="Guerrero F.D."/>
            <person name="Moolhuijzen P."/>
            <person name="Goolsby J.A."/>
            <person name="Tidwell J."/>
            <person name="Bellgard S.E."/>
            <person name="Bellgard M.I."/>
        </authorList>
    </citation>
    <scope>NUCLEOTIDE SEQUENCE</scope>
    <source>
        <tissue evidence="1">Shoot tissue taken approximately 20 cm above the soil surface</tissue>
    </source>
</reference>
<protein>
    <submittedName>
        <fullName evidence="1">CAX7</fullName>
    </submittedName>
</protein>
<accession>A0A0A9F2Q6</accession>
<organism evidence="1">
    <name type="scientific">Arundo donax</name>
    <name type="common">Giant reed</name>
    <name type="synonym">Donax arundinaceus</name>
    <dbReference type="NCBI Taxonomy" id="35708"/>
    <lineage>
        <taxon>Eukaryota</taxon>
        <taxon>Viridiplantae</taxon>
        <taxon>Streptophyta</taxon>
        <taxon>Embryophyta</taxon>
        <taxon>Tracheophyta</taxon>
        <taxon>Spermatophyta</taxon>
        <taxon>Magnoliopsida</taxon>
        <taxon>Liliopsida</taxon>
        <taxon>Poales</taxon>
        <taxon>Poaceae</taxon>
        <taxon>PACMAD clade</taxon>
        <taxon>Arundinoideae</taxon>
        <taxon>Arundineae</taxon>
        <taxon>Arundo</taxon>
    </lineage>
</organism>
<evidence type="ECO:0000313" key="1">
    <source>
        <dbReference type="EMBL" id="JAE05494.1"/>
    </source>
</evidence>
<sequence length="189" mass="22200">MAGRAVLLARRHGCGVLLHQPRGPHGAARPIAGHGGGHAALARERRALRALLSRVVRLRRGWRARQGRYSRCRAQRRARRRAVRVLGRAWHHRAPPRRPRGRHRPRQLLPGRCFLASVPHRRGRRPRRRRGHLMGRPRLRLPLPRLRPRRRLLPGPLELTARCGGRARRCRRRRQLLRAPQRRRDKILR</sequence>
<dbReference type="EMBL" id="GBRH01192402">
    <property type="protein sequence ID" value="JAE05494.1"/>
    <property type="molecule type" value="Transcribed_RNA"/>
</dbReference>
<proteinExistence type="predicted"/>
<reference evidence="1" key="1">
    <citation type="submission" date="2014-09" db="EMBL/GenBank/DDBJ databases">
        <authorList>
            <person name="Magalhaes I.L.F."/>
            <person name="Oliveira U."/>
            <person name="Santos F.R."/>
            <person name="Vidigal T.H.D.A."/>
            <person name="Brescovit A.D."/>
            <person name="Santos A.J."/>
        </authorList>
    </citation>
    <scope>NUCLEOTIDE SEQUENCE</scope>
    <source>
        <tissue evidence="1">Shoot tissue taken approximately 20 cm above the soil surface</tissue>
    </source>
</reference>
<dbReference type="AlphaFoldDB" id="A0A0A9F2Q6"/>
<name>A0A0A9F2Q6_ARUDO</name>